<dbReference type="InterPro" id="IPR053168">
    <property type="entry name" value="Glutamic_endopeptidase"/>
</dbReference>
<keyword evidence="4" id="KW-1185">Reference proteome</keyword>
<dbReference type="Proteomes" id="UP000289738">
    <property type="component" value="Chromosome B06"/>
</dbReference>
<dbReference type="PROSITE" id="PS52045">
    <property type="entry name" value="NEPROSIN_PEP_CD"/>
    <property type="match status" value="1"/>
</dbReference>
<dbReference type="Pfam" id="PF03080">
    <property type="entry name" value="Neprosin"/>
    <property type="match status" value="1"/>
</dbReference>
<keyword evidence="1" id="KW-0732">Signal</keyword>
<dbReference type="EMBL" id="SDMP01000016">
    <property type="protein sequence ID" value="RYR06057.1"/>
    <property type="molecule type" value="Genomic_DNA"/>
</dbReference>
<organism evidence="3 4">
    <name type="scientific">Arachis hypogaea</name>
    <name type="common">Peanut</name>
    <dbReference type="NCBI Taxonomy" id="3818"/>
    <lineage>
        <taxon>Eukaryota</taxon>
        <taxon>Viridiplantae</taxon>
        <taxon>Streptophyta</taxon>
        <taxon>Embryophyta</taxon>
        <taxon>Tracheophyta</taxon>
        <taxon>Spermatophyta</taxon>
        <taxon>Magnoliopsida</taxon>
        <taxon>eudicotyledons</taxon>
        <taxon>Gunneridae</taxon>
        <taxon>Pentapetalae</taxon>
        <taxon>rosids</taxon>
        <taxon>fabids</taxon>
        <taxon>Fabales</taxon>
        <taxon>Fabaceae</taxon>
        <taxon>Papilionoideae</taxon>
        <taxon>50 kb inversion clade</taxon>
        <taxon>dalbergioids sensu lato</taxon>
        <taxon>Dalbergieae</taxon>
        <taxon>Pterocarpus clade</taxon>
        <taxon>Arachis</taxon>
    </lineage>
</organism>
<dbReference type="Pfam" id="PF14365">
    <property type="entry name" value="Neprosin_AP"/>
    <property type="match status" value="1"/>
</dbReference>
<sequence length="427" mass="48793">MDYSKIIFIFLLLGLAIIAQSFVNHGGAFSKQKVLEVENKLRHLRRHSLKTIKSEDGDIIDCIDLNKQPAFDHPALKDHKIQMAPTKNSAKKEPIEWTKSRSKTKDAEDSLSLRVLTSQIWKKSGTCPEGTIPIRRIRKNDMLKAPSVEEYGRKKPSFSPSRQVHENLDSYVPLRNHSKAILFAVGFRYLGAKADINVCWPFVEKDDEFSTAQISLLTGSYIHFESVQSGWAVNPRVYGDRQTRVFVYWTADGSNKTGCFDLTCPGFVQTSKEIALGAAIYPIIPVPGDLPYDINIYIYKDILTNNWWVQYGEKTNIGYWPAELFETLCYNADSVEWGGEVYSSKILHYPHTKTNMGNGKFGSQPNSAYFKRMRIHDNSESLKFPEYVDPYSDEYNCYDVRFLGDYVEDPELYYGGPGSSDYNYMCL</sequence>
<dbReference type="STRING" id="3818.A0A444YVU8"/>
<evidence type="ECO:0000256" key="1">
    <source>
        <dbReference type="SAM" id="SignalP"/>
    </source>
</evidence>
<dbReference type="PANTHER" id="PTHR31589">
    <property type="entry name" value="PROTEIN, PUTATIVE (DUF239)-RELATED-RELATED"/>
    <property type="match status" value="1"/>
</dbReference>
<feature type="signal peptide" evidence="1">
    <location>
        <begin position="1"/>
        <end position="21"/>
    </location>
</feature>
<comment type="caution">
    <text evidence="3">The sequence shown here is derived from an EMBL/GenBank/DDBJ whole genome shotgun (WGS) entry which is preliminary data.</text>
</comment>
<reference evidence="3 4" key="1">
    <citation type="submission" date="2019-01" db="EMBL/GenBank/DDBJ databases">
        <title>Sequencing of cultivated peanut Arachis hypogaea provides insights into genome evolution and oil improvement.</title>
        <authorList>
            <person name="Chen X."/>
        </authorList>
    </citation>
    <scope>NUCLEOTIDE SEQUENCE [LARGE SCALE GENOMIC DNA]</scope>
    <source>
        <strain evidence="4">cv. Fuhuasheng</strain>
        <tissue evidence="3">Leaves</tissue>
    </source>
</reference>
<feature type="domain" description="Neprosin PEP catalytic" evidence="2">
    <location>
        <begin position="171"/>
        <end position="421"/>
    </location>
</feature>
<gene>
    <name evidence="3" type="ORF">Ahy_B06g085860</name>
</gene>
<dbReference type="Gene3D" id="3.90.1320.10">
    <property type="entry name" value="Outer-capsid protein sigma 3, large lobe"/>
    <property type="match status" value="1"/>
</dbReference>
<evidence type="ECO:0000259" key="2">
    <source>
        <dbReference type="PROSITE" id="PS52045"/>
    </source>
</evidence>
<protein>
    <recommendedName>
        <fullName evidence="2">Neprosin PEP catalytic domain-containing protein</fullName>
    </recommendedName>
</protein>
<dbReference type="InterPro" id="IPR004314">
    <property type="entry name" value="Neprosin"/>
</dbReference>
<evidence type="ECO:0000313" key="4">
    <source>
        <dbReference type="Proteomes" id="UP000289738"/>
    </source>
</evidence>
<accession>A0A444YVU8</accession>
<name>A0A444YVU8_ARAHY</name>
<dbReference type="InterPro" id="IPR025521">
    <property type="entry name" value="Neprosin_propep"/>
</dbReference>
<dbReference type="AlphaFoldDB" id="A0A444YVU8"/>
<proteinExistence type="predicted"/>
<feature type="chain" id="PRO_5019314920" description="Neprosin PEP catalytic domain-containing protein" evidence="1">
    <location>
        <begin position="22"/>
        <end position="427"/>
    </location>
</feature>
<dbReference type="PANTHER" id="PTHR31589:SF111">
    <property type="entry name" value="NEPROSIN DOMAIN-CONTAINING PROTEIN"/>
    <property type="match status" value="1"/>
</dbReference>
<evidence type="ECO:0000313" key="3">
    <source>
        <dbReference type="EMBL" id="RYR06057.1"/>
    </source>
</evidence>